<protein>
    <submittedName>
        <fullName evidence="2">Uncharacterized protein</fullName>
    </submittedName>
</protein>
<evidence type="ECO:0000313" key="3">
    <source>
        <dbReference type="Proteomes" id="UP000299102"/>
    </source>
</evidence>
<keyword evidence="3" id="KW-1185">Reference proteome</keyword>
<evidence type="ECO:0000313" key="2">
    <source>
        <dbReference type="EMBL" id="GBP30506.1"/>
    </source>
</evidence>
<accession>A0A4C1UWW9</accession>
<dbReference type="EMBL" id="BGZK01000234">
    <property type="protein sequence ID" value="GBP30506.1"/>
    <property type="molecule type" value="Genomic_DNA"/>
</dbReference>
<feature type="region of interest" description="Disordered" evidence="1">
    <location>
        <begin position="34"/>
        <end position="56"/>
    </location>
</feature>
<dbReference type="AlphaFoldDB" id="A0A4C1UWW9"/>
<name>A0A4C1UWW9_EUMVA</name>
<proteinExistence type="predicted"/>
<evidence type="ECO:0000256" key="1">
    <source>
        <dbReference type="SAM" id="MobiDB-lite"/>
    </source>
</evidence>
<sequence>MSQIHIKSPLQLIFEFSIHIAVATIAFSRVKQACDPPENNWSPPPTDSRNSREVTSVWPAGGNKIFDGRKME</sequence>
<gene>
    <name evidence="2" type="ORF">EVAR_94686_1</name>
</gene>
<organism evidence="2 3">
    <name type="scientific">Eumeta variegata</name>
    <name type="common">Bagworm moth</name>
    <name type="synonym">Eumeta japonica</name>
    <dbReference type="NCBI Taxonomy" id="151549"/>
    <lineage>
        <taxon>Eukaryota</taxon>
        <taxon>Metazoa</taxon>
        <taxon>Ecdysozoa</taxon>
        <taxon>Arthropoda</taxon>
        <taxon>Hexapoda</taxon>
        <taxon>Insecta</taxon>
        <taxon>Pterygota</taxon>
        <taxon>Neoptera</taxon>
        <taxon>Endopterygota</taxon>
        <taxon>Lepidoptera</taxon>
        <taxon>Glossata</taxon>
        <taxon>Ditrysia</taxon>
        <taxon>Tineoidea</taxon>
        <taxon>Psychidae</taxon>
        <taxon>Oiketicinae</taxon>
        <taxon>Eumeta</taxon>
    </lineage>
</organism>
<reference evidence="2 3" key="1">
    <citation type="journal article" date="2019" name="Commun. Biol.">
        <title>The bagworm genome reveals a unique fibroin gene that provides high tensile strength.</title>
        <authorList>
            <person name="Kono N."/>
            <person name="Nakamura H."/>
            <person name="Ohtoshi R."/>
            <person name="Tomita M."/>
            <person name="Numata K."/>
            <person name="Arakawa K."/>
        </authorList>
    </citation>
    <scope>NUCLEOTIDE SEQUENCE [LARGE SCALE GENOMIC DNA]</scope>
</reference>
<dbReference type="Proteomes" id="UP000299102">
    <property type="component" value="Unassembled WGS sequence"/>
</dbReference>
<comment type="caution">
    <text evidence="2">The sequence shown here is derived from an EMBL/GenBank/DDBJ whole genome shotgun (WGS) entry which is preliminary data.</text>
</comment>